<keyword evidence="2" id="KW-1185">Reference proteome</keyword>
<name>A0A553QDK9_9TELE</name>
<sequence>MVQNSKVSVLRLISVQMRISLEIRREKLPIAAEPLKLLPLPACVSPNDGPLTFLLSGFTSLWDSRDGLHRQAFEKTLSVLLDVEAKFEDLVAECWRNGVSIAVNCRGKFGLTRVLGLLGISLDIYSAKLRFKKRRFITAGVWGVGDLREGGTDKTSDLKAAASWLEFENELKLNVEAAKTREGWDKQKAAMSRYMTDQDGSLTRQALRSSVMYTTIKDTSRPPKIKLPKRMLVKPDNGASFHFTDALAALSSPALSVQCGIHLELWPFREESMSPEKAFYQDDEYGFQSGKNGAYQGQPDTSGHMGTRDIIQSPLVSWTHATVQRGFLLGFCSCFNDVVLEQGMKTLRHALRVQVVVKITHALGVFELLACSFIYHSDITEHSRTSPTFATILVWPIVPPVFPYPSPGLCLPLYRRGSVQILPDARVGTTWEPYVKQSNWFHIELGVRDMSKLPSVKFLMYSEDLKGKEEAGCGRQRHSPSSYIQQLCNICSLALTDERGSELTPYLSHTSSSSFQQHHLFVGLPVTLERRLNISHRRISGLQFLSRPWEAVSVYMKVRKYLAEVSLGGEFFGEVESSGSVKLNTIAKFWTSQMNSTGRSAVSGQIITLNLACSISGDITPLTSSPPLKKVCKEIQDSSSETDAQEDEDLTFKNEKAVVIGLVWKSDVGVHYQQIESVKGSIQPEILLFKNGFTVLRGQTDVIGSFGILKSSM</sequence>
<dbReference type="AlphaFoldDB" id="A0A553QDK9"/>
<feature type="non-terminal residue" evidence="1">
    <location>
        <position position="713"/>
    </location>
</feature>
<comment type="caution">
    <text evidence="1">The sequence shown here is derived from an EMBL/GenBank/DDBJ whole genome shotgun (WGS) entry which is preliminary data.</text>
</comment>
<dbReference type="EMBL" id="SRMA01026075">
    <property type="protein sequence ID" value="TRY88005.1"/>
    <property type="molecule type" value="Genomic_DNA"/>
</dbReference>
<reference evidence="1 2" key="1">
    <citation type="journal article" date="2019" name="Sci. Data">
        <title>Hybrid genome assembly and annotation of Danionella translucida.</title>
        <authorList>
            <person name="Kadobianskyi M."/>
            <person name="Schulze L."/>
            <person name="Schuelke M."/>
            <person name="Judkewitz B."/>
        </authorList>
    </citation>
    <scope>NUCLEOTIDE SEQUENCE [LARGE SCALE GENOMIC DNA]</scope>
    <source>
        <strain evidence="1 2">Bolton</strain>
    </source>
</reference>
<gene>
    <name evidence="1" type="ORF">DNTS_007028</name>
</gene>
<accession>A0A553QDK9</accession>
<protein>
    <submittedName>
        <fullName evidence="1">Uncharacterized protein</fullName>
    </submittedName>
</protein>
<evidence type="ECO:0000313" key="2">
    <source>
        <dbReference type="Proteomes" id="UP000316079"/>
    </source>
</evidence>
<proteinExistence type="predicted"/>
<organism evidence="1 2">
    <name type="scientific">Danionella cerebrum</name>
    <dbReference type="NCBI Taxonomy" id="2873325"/>
    <lineage>
        <taxon>Eukaryota</taxon>
        <taxon>Metazoa</taxon>
        <taxon>Chordata</taxon>
        <taxon>Craniata</taxon>
        <taxon>Vertebrata</taxon>
        <taxon>Euteleostomi</taxon>
        <taxon>Actinopterygii</taxon>
        <taxon>Neopterygii</taxon>
        <taxon>Teleostei</taxon>
        <taxon>Ostariophysi</taxon>
        <taxon>Cypriniformes</taxon>
        <taxon>Danionidae</taxon>
        <taxon>Danioninae</taxon>
        <taxon>Danionella</taxon>
    </lineage>
</organism>
<dbReference type="Proteomes" id="UP000316079">
    <property type="component" value="Unassembled WGS sequence"/>
</dbReference>
<evidence type="ECO:0000313" key="1">
    <source>
        <dbReference type="EMBL" id="TRY88005.1"/>
    </source>
</evidence>